<dbReference type="FunFam" id="3.40.50.300:FF:002853">
    <property type="entry name" value="Protein-tyrosine sulfotransferase"/>
    <property type="match status" value="1"/>
</dbReference>
<evidence type="ECO:0000313" key="8">
    <source>
        <dbReference type="EMBL" id="CAB3267200.1"/>
    </source>
</evidence>
<proteinExistence type="evidence at transcript level"/>
<dbReference type="SUPFAM" id="SSF52540">
    <property type="entry name" value="P-loop containing nucleoside triphosphate hydrolases"/>
    <property type="match status" value="1"/>
</dbReference>
<evidence type="ECO:0000256" key="2">
    <source>
        <dbReference type="ARBA" id="ARBA00009988"/>
    </source>
</evidence>
<name>A0A6F9DW22_9ASCI</name>
<dbReference type="GO" id="GO:0008476">
    <property type="term" value="F:protein-tyrosine sulfotransferase activity"/>
    <property type="evidence" value="ECO:0007669"/>
    <property type="project" value="UniProtKB-EC"/>
</dbReference>
<dbReference type="InterPro" id="IPR027417">
    <property type="entry name" value="P-loop_NTPase"/>
</dbReference>
<reference evidence="8" key="1">
    <citation type="submission" date="2020-04" db="EMBL/GenBank/DDBJ databases">
        <authorList>
            <person name="Neveu A P."/>
        </authorList>
    </citation>
    <scope>NUCLEOTIDE SEQUENCE</scope>
    <source>
        <tissue evidence="8">Whole embryo</tissue>
    </source>
</reference>
<feature type="transmembrane region" description="Helical" evidence="7">
    <location>
        <begin position="16"/>
        <end position="35"/>
    </location>
</feature>
<keyword evidence="5" id="KW-0325">Glycoprotein</keyword>
<keyword evidence="7" id="KW-1133">Transmembrane helix</keyword>
<dbReference type="InterPro" id="IPR026634">
    <property type="entry name" value="TPST-like"/>
</dbReference>
<evidence type="ECO:0000256" key="3">
    <source>
        <dbReference type="ARBA" id="ARBA00022679"/>
    </source>
</evidence>
<evidence type="ECO:0000256" key="5">
    <source>
        <dbReference type="ARBA" id="ARBA00023180"/>
    </source>
</evidence>
<dbReference type="PANTHER" id="PTHR12788:SF10">
    <property type="entry name" value="PROTEIN-TYROSINE SULFOTRANSFERASE"/>
    <property type="match status" value="1"/>
</dbReference>
<dbReference type="AlphaFoldDB" id="A0A6F9DW22"/>
<comment type="function">
    <text evidence="1 7">Catalyzes the O-sulfation of tyrosine residues within acidic motifs of polypeptides, using 3'-phosphoadenylyl sulfate (PAPS) as cosubstrate.</text>
</comment>
<comment type="similarity">
    <text evidence="2 7">Belongs to the protein sulfotransferase family.</text>
</comment>
<evidence type="ECO:0000256" key="7">
    <source>
        <dbReference type="RuleBase" id="RU365018"/>
    </source>
</evidence>
<dbReference type="PANTHER" id="PTHR12788">
    <property type="entry name" value="PROTEIN-TYROSINE SULFOTRANSFERASE 2"/>
    <property type="match status" value="1"/>
</dbReference>
<accession>A0A6F9DW22</accession>
<dbReference type="EC" id="2.8.2.20" evidence="7"/>
<dbReference type="Gene3D" id="3.40.50.300">
    <property type="entry name" value="P-loop containing nucleotide triphosphate hydrolases"/>
    <property type="match status" value="1"/>
</dbReference>
<organism evidence="8">
    <name type="scientific">Phallusia mammillata</name>
    <dbReference type="NCBI Taxonomy" id="59560"/>
    <lineage>
        <taxon>Eukaryota</taxon>
        <taxon>Metazoa</taxon>
        <taxon>Chordata</taxon>
        <taxon>Tunicata</taxon>
        <taxon>Ascidiacea</taxon>
        <taxon>Phlebobranchia</taxon>
        <taxon>Ascidiidae</taxon>
        <taxon>Phallusia</taxon>
    </lineage>
</organism>
<dbReference type="EMBL" id="LR791338">
    <property type="protein sequence ID" value="CAB3267200.1"/>
    <property type="molecule type" value="mRNA"/>
</dbReference>
<dbReference type="Pfam" id="PF13469">
    <property type="entry name" value="Sulfotransfer_3"/>
    <property type="match status" value="1"/>
</dbReference>
<keyword evidence="4" id="KW-1015">Disulfide bond</keyword>
<keyword evidence="7" id="KW-0472">Membrane</keyword>
<evidence type="ECO:0000256" key="4">
    <source>
        <dbReference type="ARBA" id="ARBA00023157"/>
    </source>
</evidence>
<keyword evidence="7" id="KW-0812">Transmembrane</keyword>
<comment type="catalytic activity">
    <reaction evidence="6 7">
        <text>L-tyrosyl-[protein] + 3'-phosphoadenylyl sulfate = O-sulfo-L-tyrosine-[protein] + adenosine 3',5'-bisphosphate + H(+)</text>
        <dbReference type="Rhea" id="RHEA:16801"/>
        <dbReference type="Rhea" id="RHEA-COMP:10136"/>
        <dbReference type="Rhea" id="RHEA-COMP:11688"/>
        <dbReference type="ChEBI" id="CHEBI:15378"/>
        <dbReference type="ChEBI" id="CHEBI:46858"/>
        <dbReference type="ChEBI" id="CHEBI:58339"/>
        <dbReference type="ChEBI" id="CHEBI:58343"/>
        <dbReference type="ChEBI" id="CHEBI:65286"/>
        <dbReference type="EC" id="2.8.2.20"/>
    </reaction>
</comment>
<gene>
    <name evidence="8" type="primary">Tpst1</name>
</gene>
<dbReference type="GO" id="GO:0005794">
    <property type="term" value="C:Golgi apparatus"/>
    <property type="evidence" value="ECO:0007669"/>
    <property type="project" value="TreeGrafter"/>
</dbReference>
<evidence type="ECO:0000256" key="1">
    <source>
        <dbReference type="ARBA" id="ARBA00003886"/>
    </source>
</evidence>
<evidence type="ECO:0000256" key="6">
    <source>
        <dbReference type="ARBA" id="ARBA00048460"/>
    </source>
</evidence>
<protein>
    <recommendedName>
        <fullName evidence="7">Protein-tyrosine sulfotransferase</fullName>
        <ecNumber evidence="7">2.8.2.20</ecNumber>
    </recommendedName>
</protein>
<keyword evidence="3 7" id="KW-0808">Transferase</keyword>
<sequence length="358" mass="41299">MICVRTRNMRSKLGNWAFVILLMWLCSIYATYLYASNRQIVKNDSVSMFLNREIKMAQPVEYTYQKKVATYDKNMPLIFIGGMPRSGTTLMRAMLDAHPDVRCGQETRIIPRILGMRANWLKSPKERVRLEEAGVSKEVINDAITQFILEVIVKHGHPAQRLCNKDPFTLKSINYLKELFPNSKFILMLRDGRATAHSIISRQVTISGFDITSYRDVLTKWNRAIETMYVQCNEVGLSVCLPVHYEQLVLQPVNEMHRILSFLGVSWNPVVLNHEKHISNISLSNLEKSTDQVQRALYLDALTSWFGHIPDDVERDMAHIAPMLHHLGYDPNNRRPSYGQPDEWVLNKVCTSFLPLLH</sequence>